<dbReference type="SMART" id="SM01002">
    <property type="entry name" value="AlaDh_PNT_C"/>
    <property type="match status" value="1"/>
</dbReference>
<proteinExistence type="predicted"/>
<dbReference type="GO" id="GO:0000286">
    <property type="term" value="F:alanine dehydrogenase activity"/>
    <property type="evidence" value="ECO:0007669"/>
    <property type="project" value="TreeGrafter"/>
</dbReference>
<dbReference type="Pfam" id="PF01262">
    <property type="entry name" value="AlaDh_PNT_C"/>
    <property type="match status" value="1"/>
</dbReference>
<dbReference type="GO" id="GO:0006524">
    <property type="term" value="P:alanine catabolic process"/>
    <property type="evidence" value="ECO:0007669"/>
    <property type="project" value="TreeGrafter"/>
</dbReference>
<dbReference type="Gene3D" id="3.40.50.720">
    <property type="entry name" value="NAD(P)-binding Rossmann-like Domain"/>
    <property type="match status" value="2"/>
</dbReference>
<dbReference type="AlphaFoldDB" id="A0A369TJ86"/>
<dbReference type="SUPFAM" id="SSF52283">
    <property type="entry name" value="Formate/glycerate dehydrogenase catalytic domain-like"/>
    <property type="match status" value="1"/>
</dbReference>
<organism evidence="4 5">
    <name type="scientific">Ferruginivarius sediminum</name>
    <dbReference type="NCBI Taxonomy" id="2661937"/>
    <lineage>
        <taxon>Bacteria</taxon>
        <taxon>Pseudomonadati</taxon>
        <taxon>Pseudomonadota</taxon>
        <taxon>Alphaproteobacteria</taxon>
        <taxon>Rhodospirillales</taxon>
        <taxon>Rhodospirillaceae</taxon>
        <taxon>Ferruginivarius</taxon>
    </lineage>
</organism>
<keyword evidence="5" id="KW-1185">Reference proteome</keyword>
<feature type="domain" description="Alanine dehydrogenase/pyridine nucleotide transhydrogenase NAD(H)-binding" evidence="2">
    <location>
        <begin position="186"/>
        <end position="336"/>
    </location>
</feature>
<dbReference type="Pfam" id="PF05222">
    <property type="entry name" value="AlaDh_PNT_N"/>
    <property type="match status" value="1"/>
</dbReference>
<comment type="caution">
    <text evidence="4">The sequence shown here is derived from an EMBL/GenBank/DDBJ whole genome shotgun (WGS) entry which is preliminary data.</text>
</comment>
<protein>
    <submittedName>
        <fullName evidence="4">Uncharacterized protein</fullName>
    </submittedName>
</protein>
<evidence type="ECO:0000256" key="1">
    <source>
        <dbReference type="ARBA" id="ARBA00023002"/>
    </source>
</evidence>
<dbReference type="InterPro" id="IPR036291">
    <property type="entry name" value="NAD(P)-bd_dom_sf"/>
</dbReference>
<dbReference type="InterPro" id="IPR007886">
    <property type="entry name" value="AlaDH/PNT_N"/>
</dbReference>
<keyword evidence="1" id="KW-0560">Oxidoreductase</keyword>
<dbReference type="InterPro" id="IPR007698">
    <property type="entry name" value="AlaDH/PNT_NAD(H)-bd"/>
</dbReference>
<accession>A0A369TJ86</accession>
<feature type="domain" description="Alanine dehydrogenase/pyridine nucleotide transhydrogenase N-terminal" evidence="3">
    <location>
        <begin position="42"/>
        <end position="174"/>
    </location>
</feature>
<dbReference type="PANTHER" id="PTHR42795">
    <property type="entry name" value="ALANINE DEHYDROGENASE"/>
    <property type="match status" value="1"/>
</dbReference>
<name>A0A369TJ86_9PROT</name>
<sequence length="406" mass="43429">MPPSTCAASPPAREARDQRIRRKHIDFSRVRTTVMNKSKRVSILKETRGGEKRVIIQPDHLGPFRERGFEILVEHNAGAASGCPDSAYEAAGARVVSTEEAWNDSDFVLKYKAPGPAEHRFFRPGMHLGSFMHAEGNPALTEAMRASGMTAYALEFYESASGITPLCTSDNEIAGKMAVVYAAYFLQSHLGGNGVFLPRVPGAKPARVLVLGYGNTGGGAARLAAEMGCNVTVLGTRPEGLRRFEATVPRGVRCLVNTPETLRAELAEADLVVGAILISTFDTPAMIGEDMLATMKPGAMIVDVTCGYGPGYLPSFDRQTVHEDPVYIRQGILHCKIDAMPASFPATAAEATSSNVAGYLADLGERIYEGAPATAPGIKDGMIVSDHKVVHPEVIRNLDMQQAGAA</sequence>
<evidence type="ECO:0000313" key="4">
    <source>
        <dbReference type="EMBL" id="RDD62956.1"/>
    </source>
</evidence>
<evidence type="ECO:0000313" key="5">
    <source>
        <dbReference type="Proteomes" id="UP000253941"/>
    </source>
</evidence>
<evidence type="ECO:0000259" key="3">
    <source>
        <dbReference type="SMART" id="SM01003"/>
    </source>
</evidence>
<gene>
    <name evidence="4" type="ORF">DRB17_04050</name>
</gene>
<evidence type="ECO:0000259" key="2">
    <source>
        <dbReference type="SMART" id="SM01002"/>
    </source>
</evidence>
<dbReference type="SMART" id="SM01003">
    <property type="entry name" value="AlaDh_PNT_N"/>
    <property type="match status" value="1"/>
</dbReference>
<dbReference type="EMBL" id="QPMH01000003">
    <property type="protein sequence ID" value="RDD62956.1"/>
    <property type="molecule type" value="Genomic_DNA"/>
</dbReference>
<dbReference type="Proteomes" id="UP000253941">
    <property type="component" value="Unassembled WGS sequence"/>
</dbReference>
<reference evidence="4 5" key="1">
    <citation type="submission" date="2018-07" db="EMBL/GenBank/DDBJ databases">
        <title>Venubactetium sediminum gen. nov., sp. nov., isolated from a marine solar saltern.</title>
        <authorList>
            <person name="Wang S."/>
        </authorList>
    </citation>
    <scope>NUCLEOTIDE SEQUENCE [LARGE SCALE GENOMIC DNA]</scope>
    <source>
        <strain evidence="4 5">WD2A32</strain>
    </source>
</reference>
<dbReference type="SUPFAM" id="SSF51735">
    <property type="entry name" value="NAD(P)-binding Rossmann-fold domains"/>
    <property type="match status" value="1"/>
</dbReference>
<dbReference type="PANTHER" id="PTHR42795:SF1">
    <property type="entry name" value="ALANINE DEHYDROGENASE"/>
    <property type="match status" value="1"/>
</dbReference>
<dbReference type="GO" id="GO:0005886">
    <property type="term" value="C:plasma membrane"/>
    <property type="evidence" value="ECO:0007669"/>
    <property type="project" value="TreeGrafter"/>
</dbReference>